<feature type="region of interest" description="Disordered" evidence="1">
    <location>
        <begin position="1"/>
        <end position="40"/>
    </location>
</feature>
<feature type="non-terminal residue" evidence="2">
    <location>
        <position position="40"/>
    </location>
</feature>
<gene>
    <name evidence="2" type="ORF">HMPREF0765_4898</name>
</gene>
<comment type="caution">
    <text evidence="2">The sequence shown here is derived from an EMBL/GenBank/DDBJ whole genome shotgun (WGS) entry which is preliminary data.</text>
</comment>
<name>C2G5P2_SPHSI</name>
<protein>
    <submittedName>
        <fullName evidence="2">Uncharacterized protein</fullName>
    </submittedName>
</protein>
<dbReference type="AlphaFoldDB" id="C2G5P2"/>
<organism evidence="2 3">
    <name type="scientific">Sphingobacterium spiritivorum ATCC 33300</name>
    <dbReference type="NCBI Taxonomy" id="525372"/>
    <lineage>
        <taxon>Bacteria</taxon>
        <taxon>Pseudomonadati</taxon>
        <taxon>Bacteroidota</taxon>
        <taxon>Sphingobacteriia</taxon>
        <taxon>Sphingobacteriales</taxon>
        <taxon>Sphingobacteriaceae</taxon>
        <taxon>Sphingobacterium</taxon>
    </lineage>
</organism>
<dbReference type="Proteomes" id="UP000006241">
    <property type="component" value="Unassembled WGS sequence"/>
</dbReference>
<sequence>MLDNDQLNGKPVVPAEVKLTPGTSPNKGITMNPDGTITVS</sequence>
<proteinExistence type="predicted"/>
<evidence type="ECO:0000313" key="2">
    <source>
        <dbReference type="EMBL" id="EEI89508.1"/>
    </source>
</evidence>
<reference evidence="2 3" key="1">
    <citation type="submission" date="2009-01" db="EMBL/GenBank/DDBJ databases">
        <authorList>
            <person name="Qin X."/>
            <person name="Bachman B."/>
            <person name="Battles P."/>
            <person name="Bell A."/>
            <person name="Bess C."/>
            <person name="Bickham C."/>
            <person name="Chaboub L."/>
            <person name="Chen D."/>
            <person name="Coyle M."/>
            <person name="Deiros D.R."/>
            <person name="Dinh H."/>
            <person name="Forbes L."/>
            <person name="Fowler G."/>
            <person name="Francisco L."/>
            <person name="Fu Q."/>
            <person name="Gubbala S."/>
            <person name="Hale W."/>
            <person name="Han Y."/>
            <person name="Hemphill L."/>
            <person name="Highlander S.K."/>
            <person name="Hirani K."/>
            <person name="Hogues M."/>
            <person name="Jackson L."/>
            <person name="Jakkamsetti A."/>
            <person name="Javaid M."/>
            <person name="Jiang H."/>
            <person name="Korchina V."/>
            <person name="Kovar C."/>
            <person name="Lara F."/>
            <person name="Lee S."/>
            <person name="Mata R."/>
            <person name="Mathew T."/>
            <person name="Moen C."/>
            <person name="Morales K."/>
            <person name="Munidasa M."/>
            <person name="Nazareth L."/>
            <person name="Ngo R."/>
            <person name="Nguyen L."/>
            <person name="Okwuonu G."/>
            <person name="Ongeri F."/>
            <person name="Patil S."/>
            <person name="Petrosino J."/>
            <person name="Pham C."/>
            <person name="Pham P."/>
            <person name="Pu L.-L."/>
            <person name="Puazo M."/>
            <person name="Raj R."/>
            <person name="Reid J."/>
            <person name="Rouhana J."/>
            <person name="Saada N."/>
            <person name="Shang Y."/>
            <person name="Simmons D."/>
            <person name="Thornton R."/>
            <person name="Warren J."/>
            <person name="Weissenberger G."/>
            <person name="Zhang J."/>
            <person name="Zhang L."/>
            <person name="Zhou C."/>
            <person name="Zhu D."/>
            <person name="Muzny D."/>
            <person name="Worley K."/>
            <person name="Gibbs R."/>
        </authorList>
    </citation>
    <scope>NUCLEOTIDE SEQUENCE [LARGE SCALE GENOMIC DNA]</scope>
    <source>
        <strain evidence="2 3">ATCC 33300</strain>
    </source>
</reference>
<dbReference type="HOGENOM" id="CLU_3301737_0_0_10"/>
<dbReference type="EMBL" id="ACHB01000106">
    <property type="protein sequence ID" value="EEI89508.1"/>
    <property type="molecule type" value="Genomic_DNA"/>
</dbReference>
<feature type="compositionally biased region" description="Polar residues" evidence="1">
    <location>
        <begin position="21"/>
        <end position="40"/>
    </location>
</feature>
<evidence type="ECO:0000313" key="3">
    <source>
        <dbReference type="Proteomes" id="UP000006241"/>
    </source>
</evidence>
<evidence type="ECO:0000256" key="1">
    <source>
        <dbReference type="SAM" id="MobiDB-lite"/>
    </source>
</evidence>
<accession>C2G5P2</accession>